<reference evidence="4" key="1">
    <citation type="submission" date="2025-08" db="UniProtKB">
        <authorList>
            <consortium name="RefSeq"/>
        </authorList>
    </citation>
    <scope>IDENTIFICATION</scope>
</reference>
<proteinExistence type="predicted"/>
<dbReference type="PANTHER" id="PTHR20967:SF0">
    <property type="entry name" value="PROHORMONE-4"/>
    <property type="match status" value="1"/>
</dbReference>
<sequence>MEKDLTKWTALSAWDSIWPIKANLQTRLSWAFVVMLKLNNLWASNRISLEQGSGCTDSWQLRSFCMSMRTGFFQMTLNQECRLLSTCASGGCYTFRTQNTKETAWSGKKSSIDWQTETTLCTVERIFSKRIATCEANPCPPYKPFLCKSSHKCIPLSSVCDDIPNCDEGFDEDPALCIASKRPRVEEIYDYLTGAGAWTIGKLFDGIDAEVVAKALATAGDLRDLQNILGLSNESVMNIEKALIASEEDDPREIVSLGMPERNWAMTSQLLRNLLDTGFEL</sequence>
<dbReference type="InterPro" id="IPR002172">
    <property type="entry name" value="LDrepeatLR_classA_rpt"/>
</dbReference>
<dbReference type="KEGG" id="osn:115224553"/>
<evidence type="ECO:0000256" key="1">
    <source>
        <dbReference type="ARBA" id="ARBA00023157"/>
    </source>
</evidence>
<dbReference type="PANTHER" id="PTHR20967">
    <property type="entry name" value="PROHORMONE-4"/>
    <property type="match status" value="1"/>
</dbReference>
<evidence type="ECO:0000313" key="3">
    <source>
        <dbReference type="Proteomes" id="UP000515154"/>
    </source>
</evidence>
<comment type="caution">
    <text evidence="2">Lacks conserved residue(s) required for the propagation of feature annotation.</text>
</comment>
<dbReference type="SUPFAM" id="SSF57424">
    <property type="entry name" value="LDL receptor-like module"/>
    <property type="match status" value="1"/>
</dbReference>
<gene>
    <name evidence="4" type="primary">LOC115224553</name>
</gene>
<dbReference type="PROSITE" id="PS50068">
    <property type="entry name" value="LDLRA_2"/>
    <property type="match status" value="1"/>
</dbReference>
<dbReference type="Gene3D" id="4.10.400.10">
    <property type="entry name" value="Low-density Lipoprotein Receptor"/>
    <property type="match status" value="1"/>
</dbReference>
<keyword evidence="1" id="KW-1015">Disulfide bond</keyword>
<dbReference type="CDD" id="cd00112">
    <property type="entry name" value="LDLa"/>
    <property type="match status" value="1"/>
</dbReference>
<dbReference type="InterPro" id="IPR023415">
    <property type="entry name" value="LDLR_class-A_CS"/>
</dbReference>
<keyword evidence="3" id="KW-1185">Reference proteome</keyword>
<dbReference type="AlphaFoldDB" id="A0A7E6FP00"/>
<dbReference type="Proteomes" id="UP000515154">
    <property type="component" value="Linkage group LG25"/>
</dbReference>
<accession>A0A7E6FP00</accession>
<dbReference type="SMART" id="SM00192">
    <property type="entry name" value="LDLa"/>
    <property type="match status" value="1"/>
</dbReference>
<organism evidence="3 4">
    <name type="scientific">Octopus sinensis</name>
    <name type="common">East Asian common octopus</name>
    <dbReference type="NCBI Taxonomy" id="2607531"/>
    <lineage>
        <taxon>Eukaryota</taxon>
        <taxon>Metazoa</taxon>
        <taxon>Spiralia</taxon>
        <taxon>Lophotrochozoa</taxon>
        <taxon>Mollusca</taxon>
        <taxon>Cephalopoda</taxon>
        <taxon>Coleoidea</taxon>
        <taxon>Octopodiformes</taxon>
        <taxon>Octopoda</taxon>
        <taxon>Incirrata</taxon>
        <taxon>Octopodidae</taxon>
        <taxon>Octopus</taxon>
    </lineage>
</organism>
<evidence type="ECO:0000313" key="4">
    <source>
        <dbReference type="RefSeq" id="XP_036369334.1"/>
    </source>
</evidence>
<dbReference type="InterPro" id="IPR053103">
    <property type="entry name" value="IDLSRF-like_peptide"/>
</dbReference>
<dbReference type="RefSeq" id="XP_036369334.1">
    <property type="nucleotide sequence ID" value="XM_036513441.1"/>
</dbReference>
<keyword evidence="4" id="KW-0527">Neuropeptide</keyword>
<dbReference type="PROSITE" id="PS01209">
    <property type="entry name" value="LDLRA_1"/>
    <property type="match status" value="1"/>
</dbReference>
<dbReference type="InterPro" id="IPR036055">
    <property type="entry name" value="LDL_receptor-like_sf"/>
</dbReference>
<evidence type="ECO:0000256" key="2">
    <source>
        <dbReference type="PROSITE-ProRule" id="PRU00124"/>
    </source>
</evidence>
<dbReference type="GO" id="GO:0007218">
    <property type="term" value="P:neuropeptide signaling pathway"/>
    <property type="evidence" value="ECO:0007669"/>
    <property type="project" value="UniProtKB-KW"/>
</dbReference>
<name>A0A7E6FP00_9MOLL</name>
<protein>
    <submittedName>
        <fullName evidence="4">Neuropeptide prohormone-4</fullName>
    </submittedName>
</protein>